<dbReference type="PANTHER" id="PTHR42783">
    <property type="entry name" value="GLUTAMATE SYNTHASE [NADPH] SMALL CHAIN"/>
    <property type="match status" value="1"/>
</dbReference>
<evidence type="ECO:0000256" key="5">
    <source>
        <dbReference type="ARBA" id="ARBA00023014"/>
    </source>
</evidence>
<keyword evidence="2" id="KW-0479">Metal-binding</keyword>
<dbReference type="SUPFAM" id="SSF46548">
    <property type="entry name" value="alpha-helical ferredoxin"/>
    <property type="match status" value="1"/>
</dbReference>
<gene>
    <name evidence="8" type="ORF">L9G74_17860</name>
</gene>
<accession>A0ABT2FPP0</accession>
<organism evidence="8 9">
    <name type="scientific">Shewanella electrica</name>
    <dbReference type="NCBI Taxonomy" id="515560"/>
    <lineage>
        <taxon>Bacteria</taxon>
        <taxon>Pseudomonadati</taxon>
        <taxon>Pseudomonadota</taxon>
        <taxon>Gammaproteobacteria</taxon>
        <taxon>Alteromonadales</taxon>
        <taxon>Shewanellaceae</taxon>
        <taxon>Shewanella</taxon>
    </lineage>
</organism>
<name>A0ABT2FPP0_9GAMM</name>
<reference evidence="8 9" key="1">
    <citation type="submission" date="2022-02" db="EMBL/GenBank/DDBJ databases">
        <authorList>
            <person name="Zhuang L."/>
        </authorList>
    </citation>
    <scope>NUCLEOTIDE SEQUENCE [LARGE SCALE GENOMIC DNA]</scope>
    <source>
        <strain evidence="8 9">C32</strain>
    </source>
</reference>
<keyword evidence="4" id="KW-0408">Iron</keyword>
<dbReference type="PRINTS" id="PR00419">
    <property type="entry name" value="ADXRDTASE"/>
</dbReference>
<evidence type="ECO:0000313" key="8">
    <source>
        <dbReference type="EMBL" id="MCS4558309.1"/>
    </source>
</evidence>
<dbReference type="Gene3D" id="1.10.1060.10">
    <property type="entry name" value="Alpha-helical ferredoxin"/>
    <property type="match status" value="1"/>
</dbReference>
<evidence type="ECO:0000259" key="7">
    <source>
        <dbReference type="Pfam" id="PF14691"/>
    </source>
</evidence>
<evidence type="ECO:0000256" key="3">
    <source>
        <dbReference type="ARBA" id="ARBA00023002"/>
    </source>
</evidence>
<dbReference type="Pfam" id="PF07992">
    <property type="entry name" value="Pyr_redox_2"/>
    <property type="match status" value="1"/>
</dbReference>
<dbReference type="InterPro" id="IPR006006">
    <property type="entry name" value="GltD-like"/>
</dbReference>
<keyword evidence="3" id="KW-0560">Oxidoreductase</keyword>
<evidence type="ECO:0000256" key="1">
    <source>
        <dbReference type="ARBA" id="ARBA00022485"/>
    </source>
</evidence>
<evidence type="ECO:0000256" key="4">
    <source>
        <dbReference type="ARBA" id="ARBA00023004"/>
    </source>
</evidence>
<dbReference type="InterPro" id="IPR036188">
    <property type="entry name" value="FAD/NAD-bd_sf"/>
</dbReference>
<keyword evidence="1" id="KW-0004">4Fe-4S</keyword>
<sequence length="468" mass="49987">MALTHSPRKLADKSPLAARQQSFIETYQALSAAQVTEQASRCLSCSDNPHCQWRCPLHNQIPDWLQLAAAGDVIGAATISNHTSSLPEICGRVCPQDKLCEGGCTLKPSHGAVTIGNIERYINDQALAQGWRPQLPPVQSSGRRVAIIGSGPAGLGCADVLLRHGVQPVVFERQPEIGGMLTFGIPSFKLAKTVVQQRRALFSDMGIEFQLNTEVGTDITIEQLLAEFDAVFVGAGTYQSMRAGLDNEQAPGVYEALPYLTANTKHLMGIPQQADAPYINLADQRVVVLGGGDTAMDCLRTAVRQQAASVTCAYRRDEANMPGSVKEVANAKEEGAEFLFNVQPTSILCGDDGRLRAVQFVRTELGEPDASGRRRPQVVAGSEFELAADALIIAFGFSAHSMPWLEAAGVALNRWGLIEASATSRYPLQTSHPKIFAGGDIVRGADLVVTAMADGRLAAKGIVASLGL</sequence>
<keyword evidence="5" id="KW-0411">Iron-sulfur</keyword>
<evidence type="ECO:0000259" key="6">
    <source>
        <dbReference type="Pfam" id="PF07992"/>
    </source>
</evidence>
<protein>
    <submittedName>
        <fullName evidence="8">FAD-dependent oxidoreductase</fullName>
    </submittedName>
</protein>
<dbReference type="InterPro" id="IPR023753">
    <property type="entry name" value="FAD/NAD-binding_dom"/>
</dbReference>
<reference evidence="9" key="2">
    <citation type="submission" date="2023-07" db="EMBL/GenBank/DDBJ databases">
        <title>Shewanella mangrovi sp. nov., an acetaldehyde- degrading bacterium isolated from mangrove sediment.</title>
        <authorList>
            <person name="Liu Y."/>
        </authorList>
    </citation>
    <scope>NUCLEOTIDE SEQUENCE [LARGE SCALE GENOMIC DNA]</scope>
    <source>
        <strain evidence="9">C32</strain>
    </source>
</reference>
<dbReference type="Proteomes" id="UP001201549">
    <property type="component" value="Unassembled WGS sequence"/>
</dbReference>
<dbReference type="NCBIfam" id="TIGR01318">
    <property type="entry name" value="gltD_gamma_fam"/>
    <property type="match status" value="1"/>
</dbReference>
<dbReference type="EMBL" id="JAKOGG010000019">
    <property type="protein sequence ID" value="MCS4558309.1"/>
    <property type="molecule type" value="Genomic_DNA"/>
</dbReference>
<dbReference type="Pfam" id="PF14691">
    <property type="entry name" value="Fer4_20"/>
    <property type="match status" value="1"/>
</dbReference>
<proteinExistence type="predicted"/>
<feature type="domain" description="FAD/NAD(P)-binding" evidence="6">
    <location>
        <begin position="144"/>
        <end position="455"/>
    </location>
</feature>
<dbReference type="RefSeq" id="WP_326521522.1">
    <property type="nucleotide sequence ID" value="NZ_JAKOGG010000019.1"/>
</dbReference>
<evidence type="ECO:0000256" key="2">
    <source>
        <dbReference type="ARBA" id="ARBA00022723"/>
    </source>
</evidence>
<evidence type="ECO:0000313" key="9">
    <source>
        <dbReference type="Proteomes" id="UP001201549"/>
    </source>
</evidence>
<feature type="domain" description="Dihydroprymidine dehydrogenase" evidence="7">
    <location>
        <begin position="20"/>
        <end position="130"/>
    </location>
</feature>
<dbReference type="SUPFAM" id="SSF51971">
    <property type="entry name" value="Nucleotide-binding domain"/>
    <property type="match status" value="1"/>
</dbReference>
<dbReference type="InterPro" id="IPR028261">
    <property type="entry name" value="DPD_II"/>
</dbReference>
<dbReference type="PANTHER" id="PTHR42783:SF3">
    <property type="entry name" value="GLUTAMATE SYNTHASE [NADPH] SMALL CHAIN-RELATED"/>
    <property type="match status" value="1"/>
</dbReference>
<keyword evidence="9" id="KW-1185">Reference proteome</keyword>
<dbReference type="Gene3D" id="3.50.50.60">
    <property type="entry name" value="FAD/NAD(P)-binding domain"/>
    <property type="match status" value="2"/>
</dbReference>
<comment type="caution">
    <text evidence="8">The sequence shown here is derived from an EMBL/GenBank/DDBJ whole genome shotgun (WGS) entry which is preliminary data.</text>
</comment>
<dbReference type="InterPro" id="IPR009051">
    <property type="entry name" value="Helical_ferredxn"/>
</dbReference>